<name>K0SIA7_THAOC</name>
<organism evidence="1 2">
    <name type="scientific">Thalassiosira oceanica</name>
    <name type="common">Marine diatom</name>
    <dbReference type="NCBI Taxonomy" id="159749"/>
    <lineage>
        <taxon>Eukaryota</taxon>
        <taxon>Sar</taxon>
        <taxon>Stramenopiles</taxon>
        <taxon>Ochrophyta</taxon>
        <taxon>Bacillariophyta</taxon>
        <taxon>Coscinodiscophyceae</taxon>
        <taxon>Thalassiosirophycidae</taxon>
        <taxon>Thalassiosirales</taxon>
        <taxon>Thalassiosiraceae</taxon>
        <taxon>Thalassiosira</taxon>
    </lineage>
</organism>
<proteinExistence type="predicted"/>
<comment type="caution">
    <text evidence="1">The sequence shown here is derived from an EMBL/GenBank/DDBJ whole genome shotgun (WGS) entry which is preliminary data.</text>
</comment>
<reference evidence="1 2" key="1">
    <citation type="journal article" date="2012" name="Genome Biol.">
        <title>Genome and low-iron response of an oceanic diatom adapted to chronic iron limitation.</title>
        <authorList>
            <person name="Lommer M."/>
            <person name="Specht M."/>
            <person name="Roy A.S."/>
            <person name="Kraemer L."/>
            <person name="Andreson R."/>
            <person name="Gutowska M.A."/>
            <person name="Wolf J."/>
            <person name="Bergner S.V."/>
            <person name="Schilhabel M.B."/>
            <person name="Klostermeier U.C."/>
            <person name="Beiko R.G."/>
            <person name="Rosenstiel P."/>
            <person name="Hippler M."/>
            <person name="Laroche J."/>
        </authorList>
    </citation>
    <scope>NUCLEOTIDE SEQUENCE [LARGE SCALE GENOMIC DNA]</scope>
    <source>
        <strain evidence="1 2">CCMP1005</strain>
    </source>
</reference>
<protein>
    <recommendedName>
        <fullName evidence="3">SPRY domain-containing protein</fullName>
    </recommendedName>
</protein>
<dbReference type="InterPro" id="IPR043136">
    <property type="entry name" value="B30.2/SPRY_sf"/>
</dbReference>
<dbReference type="Gene3D" id="2.60.120.920">
    <property type="match status" value="1"/>
</dbReference>
<dbReference type="OrthoDB" id="5951542at2759"/>
<evidence type="ECO:0000313" key="2">
    <source>
        <dbReference type="Proteomes" id="UP000266841"/>
    </source>
</evidence>
<dbReference type="AlphaFoldDB" id="K0SIA7"/>
<dbReference type="EMBL" id="AGNL01025915">
    <property type="protein sequence ID" value="EJK58207.1"/>
    <property type="molecule type" value="Genomic_DNA"/>
</dbReference>
<evidence type="ECO:0008006" key="3">
    <source>
        <dbReference type="Google" id="ProtNLM"/>
    </source>
</evidence>
<evidence type="ECO:0000313" key="1">
    <source>
        <dbReference type="EMBL" id="EJK58207.1"/>
    </source>
</evidence>
<gene>
    <name evidence="1" type="ORF">THAOC_21691</name>
</gene>
<accession>K0SIA7</accession>
<dbReference type="Proteomes" id="UP000266841">
    <property type="component" value="Unassembled WGS sequence"/>
</dbReference>
<keyword evidence="2" id="KW-1185">Reference proteome</keyword>
<sequence length="313" mass="34885">MASTRSASRRKRARTAAAALDNILLNPETLACVGAFLAAKDLCRLSLTRREFCRGRPEASLTGPDELPLVEEASRRIAEGGMSDEERAVLTPRRDEDETWTKFYHRICLRRADLVFTQLLGVGIVHHSNDRSRVISSSTPLGRPRREGYGHYAEFSMEDGTGYLAGVVRPIESEGDEREMEDLQPFNDRGDEHEAWPSFLRSERGGGGWGDSEVNCCLYVCFRGLCGSVGYSPLASQTGFIDWNEWEGQDGLLREGGRVGLLLDLVEGTLTVYKNGRRLGVMKRGFSGEYCWLAMLDSDCYSHPIGIERLPVP</sequence>